<name>A0A2V3JDY7_9FLOR</name>
<accession>A0A2V3JDY7</accession>
<evidence type="ECO:0000256" key="1">
    <source>
        <dbReference type="SAM" id="SignalP"/>
    </source>
</evidence>
<feature type="chain" id="PRO_5015900817" evidence="1">
    <location>
        <begin position="26"/>
        <end position="320"/>
    </location>
</feature>
<gene>
    <name evidence="2" type="ORF">BWQ96_00310</name>
</gene>
<feature type="signal peptide" evidence="1">
    <location>
        <begin position="1"/>
        <end position="25"/>
    </location>
</feature>
<dbReference type="OrthoDB" id="10403602at2759"/>
<evidence type="ECO:0000313" key="3">
    <source>
        <dbReference type="Proteomes" id="UP000247409"/>
    </source>
</evidence>
<keyword evidence="1" id="KW-0732">Signal</keyword>
<dbReference type="AlphaFoldDB" id="A0A2V3JDY7"/>
<sequence length="320" mass="36342">MNTKSSSTLCNLFLVLLWMITECNAQCSSDTPITVSGKATCYGLDLAHTKITLNHVIGFVTNEIGVSHTDAEGRFNISGQALDATPFSGPDQIQGSMILFFQFEYRRPGETSKIFASGEWFPLEISGFQGQKNVGTLAIDNASCQRYIYFHEVLQDFKRRTGRDFERHFFIYPNEIITAPRPFVTWDHVRIPRGFYLTYDVVIHEFGHIIRNIYDGGPDHFHHDLAQYGGFESHTCSTKTSFEFAFNEGVASYWARECMNSNPNGPMNIEGNVAAALRQLQETCSTTDNGMLEVLRKNPWVLHTYRQFENAHKRLYGCPS</sequence>
<reference evidence="2 3" key="1">
    <citation type="journal article" date="2018" name="Mol. Biol. Evol.">
        <title>Analysis of the draft genome of the red seaweed Gracilariopsis chorda provides insights into genome size evolution in Rhodophyta.</title>
        <authorList>
            <person name="Lee J."/>
            <person name="Yang E.C."/>
            <person name="Graf L."/>
            <person name="Yang J.H."/>
            <person name="Qiu H."/>
            <person name="Zel Zion U."/>
            <person name="Chan C.X."/>
            <person name="Stephens T.G."/>
            <person name="Weber A.P.M."/>
            <person name="Boo G.H."/>
            <person name="Boo S.M."/>
            <person name="Kim K.M."/>
            <person name="Shin Y."/>
            <person name="Jung M."/>
            <person name="Lee S.J."/>
            <person name="Yim H.S."/>
            <person name="Lee J.H."/>
            <person name="Bhattacharya D."/>
            <person name="Yoon H.S."/>
        </authorList>
    </citation>
    <scope>NUCLEOTIDE SEQUENCE [LARGE SCALE GENOMIC DNA]</scope>
    <source>
        <strain evidence="2 3">SKKU-2015</strain>
        <tissue evidence="2">Whole body</tissue>
    </source>
</reference>
<evidence type="ECO:0000313" key="2">
    <source>
        <dbReference type="EMBL" id="PXF50150.1"/>
    </source>
</evidence>
<protein>
    <submittedName>
        <fullName evidence="2">Uncharacterized protein</fullName>
    </submittedName>
</protein>
<dbReference type="Proteomes" id="UP000247409">
    <property type="component" value="Unassembled WGS sequence"/>
</dbReference>
<comment type="caution">
    <text evidence="2">The sequence shown here is derived from an EMBL/GenBank/DDBJ whole genome shotgun (WGS) entry which is preliminary data.</text>
</comment>
<organism evidence="2 3">
    <name type="scientific">Gracilariopsis chorda</name>
    <dbReference type="NCBI Taxonomy" id="448386"/>
    <lineage>
        <taxon>Eukaryota</taxon>
        <taxon>Rhodophyta</taxon>
        <taxon>Florideophyceae</taxon>
        <taxon>Rhodymeniophycidae</taxon>
        <taxon>Gracilariales</taxon>
        <taxon>Gracilariaceae</taxon>
        <taxon>Gracilariopsis</taxon>
    </lineage>
</organism>
<proteinExistence type="predicted"/>
<dbReference type="EMBL" id="NBIV01000001">
    <property type="protein sequence ID" value="PXF50150.1"/>
    <property type="molecule type" value="Genomic_DNA"/>
</dbReference>
<keyword evidence="3" id="KW-1185">Reference proteome</keyword>